<dbReference type="RefSeq" id="WP_057026428.1">
    <property type="nucleotide sequence ID" value="NZ_LJYF01000004.1"/>
</dbReference>
<name>A0A0R3CW81_9BRAD</name>
<evidence type="ECO:0000313" key="2">
    <source>
        <dbReference type="Proteomes" id="UP000051380"/>
    </source>
</evidence>
<dbReference type="EMBL" id="LJYF01000004">
    <property type="protein sequence ID" value="KRQ01834.1"/>
    <property type="molecule type" value="Genomic_DNA"/>
</dbReference>
<protein>
    <submittedName>
        <fullName evidence="1">Uncharacterized protein</fullName>
    </submittedName>
</protein>
<dbReference type="AlphaFoldDB" id="A0A0R3CW81"/>
<proteinExistence type="predicted"/>
<comment type="caution">
    <text evidence="1">The sequence shown here is derived from an EMBL/GenBank/DDBJ whole genome shotgun (WGS) entry which is preliminary data.</text>
</comment>
<organism evidence="1 2">
    <name type="scientific">Bradyrhizobium yuanmingense</name>
    <dbReference type="NCBI Taxonomy" id="108015"/>
    <lineage>
        <taxon>Bacteria</taxon>
        <taxon>Pseudomonadati</taxon>
        <taxon>Pseudomonadota</taxon>
        <taxon>Alphaproteobacteria</taxon>
        <taxon>Hyphomicrobiales</taxon>
        <taxon>Nitrobacteraceae</taxon>
        <taxon>Bradyrhizobium</taxon>
    </lineage>
</organism>
<reference evidence="1 2" key="1">
    <citation type="submission" date="2015-09" db="EMBL/GenBank/DDBJ databases">
        <title>Draft Genome Sequence of the Strain BR 3267 (Bradyrhizobium yuanmingense) recommended as inoculant for cowpea in Brazil.</title>
        <authorList>
            <person name="Simoes-Araujo J.L."/>
            <person name="Zilli J.E."/>
        </authorList>
    </citation>
    <scope>NUCLEOTIDE SEQUENCE [LARGE SCALE GENOMIC DNA]</scope>
    <source>
        <strain evidence="1 2">BR3267</strain>
    </source>
</reference>
<dbReference type="OrthoDB" id="8250695at2"/>
<gene>
    <name evidence="1" type="ORF">AOQ72_10480</name>
</gene>
<dbReference type="Proteomes" id="UP000051380">
    <property type="component" value="Unassembled WGS sequence"/>
</dbReference>
<accession>A0A0R3CW81</accession>
<sequence length="128" mass="14020">MSSPEISAQSTAAADRDLIFVVIERHRELSAYYEAALSVSAKLDEGPEFDAADQISCQRNHALAEQANVLIRSTPTTIAGVIALTRYVGSLREWDLPDDDAWYRIFLEGLADAMDAIAIAQRLGQHGD</sequence>
<evidence type="ECO:0000313" key="1">
    <source>
        <dbReference type="EMBL" id="KRQ01834.1"/>
    </source>
</evidence>